<feature type="signal peptide" evidence="2">
    <location>
        <begin position="1"/>
        <end position="28"/>
    </location>
</feature>
<evidence type="ECO:0008006" key="5">
    <source>
        <dbReference type="Google" id="ProtNLM"/>
    </source>
</evidence>
<reference evidence="3 4" key="1">
    <citation type="journal article" date="2021" name="Elife">
        <title>Chloroplast acquisition without the gene transfer in kleptoplastic sea slugs, Plakobranchus ocellatus.</title>
        <authorList>
            <person name="Maeda T."/>
            <person name="Takahashi S."/>
            <person name="Yoshida T."/>
            <person name="Shimamura S."/>
            <person name="Takaki Y."/>
            <person name="Nagai Y."/>
            <person name="Toyoda A."/>
            <person name="Suzuki Y."/>
            <person name="Arimoto A."/>
            <person name="Ishii H."/>
            <person name="Satoh N."/>
            <person name="Nishiyama T."/>
            <person name="Hasebe M."/>
            <person name="Maruyama T."/>
            <person name="Minagawa J."/>
            <person name="Obokata J."/>
            <person name="Shigenobu S."/>
        </authorList>
    </citation>
    <scope>NUCLEOTIDE SEQUENCE [LARGE SCALE GENOMIC DNA]</scope>
</reference>
<keyword evidence="2" id="KW-0732">Signal</keyword>
<evidence type="ECO:0000313" key="3">
    <source>
        <dbReference type="EMBL" id="GFS21331.1"/>
    </source>
</evidence>
<proteinExistence type="predicted"/>
<evidence type="ECO:0000256" key="2">
    <source>
        <dbReference type="SAM" id="SignalP"/>
    </source>
</evidence>
<sequence>MSRQRHLSQATLLAILLFASSYLDPSSADTCRTLTTYNTGLSPRFPDYAIRNTQLDEACATITCNVEVLSLKTKTEPQYGTTEFPLTFDPRRRRRQQNGAKESIVSVSVGRQVHAALTRGRETHYSSLANSSRHMVCPEADLRGSRVIAAVSILAEKFDNENSLQAKRSGVETQSSIFMATLSSARNHTISYDEIFTEIESSFKSNSAKLTVRVYFKNGSTTKDVKDTFCKSPNVYSCRVILKYTNSQHVFSVFDSSQADRIGPDLNKKENSCYQAEPCTKTFSKISESVCANYSKLVVLDHLGPGLKLCQVVGDECLNYYKVQNAMASTCMQPAMTAVAIGASAFGGLGLIGLIIFTLVRENFFDILMCGKKFLVNATRKKETASTSGEGKNHRNETVTTTC</sequence>
<evidence type="ECO:0000313" key="4">
    <source>
        <dbReference type="Proteomes" id="UP000762676"/>
    </source>
</evidence>
<accession>A0AAV4JG43</accession>
<keyword evidence="1" id="KW-1133">Transmembrane helix</keyword>
<organism evidence="3 4">
    <name type="scientific">Elysia marginata</name>
    <dbReference type="NCBI Taxonomy" id="1093978"/>
    <lineage>
        <taxon>Eukaryota</taxon>
        <taxon>Metazoa</taxon>
        <taxon>Spiralia</taxon>
        <taxon>Lophotrochozoa</taxon>
        <taxon>Mollusca</taxon>
        <taxon>Gastropoda</taxon>
        <taxon>Heterobranchia</taxon>
        <taxon>Euthyneura</taxon>
        <taxon>Panpulmonata</taxon>
        <taxon>Sacoglossa</taxon>
        <taxon>Placobranchoidea</taxon>
        <taxon>Plakobranchidae</taxon>
        <taxon>Elysia</taxon>
    </lineage>
</organism>
<keyword evidence="1" id="KW-0472">Membrane</keyword>
<name>A0AAV4JG43_9GAST</name>
<feature type="transmembrane region" description="Helical" evidence="1">
    <location>
        <begin position="335"/>
        <end position="360"/>
    </location>
</feature>
<keyword evidence="4" id="KW-1185">Reference proteome</keyword>
<dbReference type="EMBL" id="BMAT01006870">
    <property type="protein sequence ID" value="GFS21331.1"/>
    <property type="molecule type" value="Genomic_DNA"/>
</dbReference>
<dbReference type="Proteomes" id="UP000762676">
    <property type="component" value="Unassembled WGS sequence"/>
</dbReference>
<evidence type="ECO:0000256" key="1">
    <source>
        <dbReference type="SAM" id="Phobius"/>
    </source>
</evidence>
<keyword evidence="1" id="KW-0812">Transmembrane</keyword>
<protein>
    <recommendedName>
        <fullName evidence="5">ZP domain-containing protein</fullName>
    </recommendedName>
</protein>
<dbReference type="AlphaFoldDB" id="A0AAV4JG43"/>
<gene>
    <name evidence="3" type="ORF">ElyMa_003336100</name>
</gene>
<comment type="caution">
    <text evidence="3">The sequence shown here is derived from an EMBL/GenBank/DDBJ whole genome shotgun (WGS) entry which is preliminary data.</text>
</comment>
<feature type="chain" id="PRO_5043988520" description="ZP domain-containing protein" evidence="2">
    <location>
        <begin position="29"/>
        <end position="403"/>
    </location>
</feature>